<gene>
    <name evidence="1" type="ORF">SAMN05444355_103320</name>
</gene>
<reference evidence="2" key="1">
    <citation type="submission" date="2016-10" db="EMBL/GenBank/DDBJ databases">
        <authorList>
            <person name="Varghese N."/>
            <person name="Submissions S."/>
        </authorList>
    </citation>
    <scope>NUCLEOTIDE SEQUENCE [LARGE SCALE GENOMIC DNA]</scope>
    <source>
        <strain evidence="2">DSM 15719</strain>
    </source>
</reference>
<protein>
    <submittedName>
        <fullName evidence="1">Uncharacterized protein</fullName>
    </submittedName>
</protein>
<organism evidence="1 2">
    <name type="scientific">Flavobacterium frigoris</name>
    <dbReference type="NCBI Taxonomy" id="229204"/>
    <lineage>
        <taxon>Bacteria</taxon>
        <taxon>Pseudomonadati</taxon>
        <taxon>Bacteroidota</taxon>
        <taxon>Flavobacteriia</taxon>
        <taxon>Flavobacteriales</taxon>
        <taxon>Flavobacteriaceae</taxon>
        <taxon>Flavobacterium</taxon>
    </lineage>
</organism>
<accession>A0A1H9I0D1</accession>
<sequence>MKPLEILIEPSFESTMKEMGISPDEDYNSDAILFQQGYNMYHIEVEPGDKFKIKKNTKGQIDCSETPYKFIRKKEEWETEENLWEEEYEDEENISLAPGKYKFLEDGITIEEIN</sequence>
<dbReference type="EMBL" id="FOFZ01000003">
    <property type="protein sequence ID" value="SEQ68100.1"/>
    <property type="molecule type" value="Genomic_DNA"/>
</dbReference>
<keyword evidence="2" id="KW-1185">Reference proteome</keyword>
<proteinExistence type="predicted"/>
<name>A0A1H9I0D1_FLAFI</name>
<dbReference type="RefSeq" id="WP_074722639.1">
    <property type="nucleotide sequence ID" value="NZ_CBCRVS010000012.1"/>
</dbReference>
<dbReference type="Proteomes" id="UP000183658">
    <property type="component" value="Unassembled WGS sequence"/>
</dbReference>
<dbReference type="OrthoDB" id="1093127at2"/>
<dbReference type="AlphaFoldDB" id="A0A1H9I0D1"/>
<evidence type="ECO:0000313" key="2">
    <source>
        <dbReference type="Proteomes" id="UP000183658"/>
    </source>
</evidence>
<evidence type="ECO:0000313" key="1">
    <source>
        <dbReference type="EMBL" id="SEQ68100.1"/>
    </source>
</evidence>